<proteinExistence type="inferred from homology"/>
<reference evidence="2" key="1">
    <citation type="submission" date="2019-09" db="EMBL/GenBank/DDBJ databases">
        <authorList>
            <person name="Li J."/>
        </authorList>
    </citation>
    <scope>NUCLEOTIDE SEQUENCE [LARGE SCALE GENOMIC DNA]</scope>
    <source>
        <strain evidence="2">NRBC 14897</strain>
    </source>
</reference>
<evidence type="ECO:0000313" key="3">
    <source>
        <dbReference type="Proteomes" id="UP001515100"/>
    </source>
</evidence>
<sequence length="228" mass="24148">MRELIVPAADLLLGARCAGCGGPALLLCRACGDIVRPDPREVWPRPVPAQLTRPTRVRPVAAGDNSGVLRRVVLAWKEQGVSRLTDVLAHHLAAAVVPHLHGSSPVALVPVPTSRRSRRERGCDLVDDVARSAARLLVDVGIDTVTVQALTYARTTADQAGLDAMSRHDNLAGAFVARPRKGMSPRRIVVVDDIFTTGATAVEAVRALTAAGRRPVGIAVIAATPRRS</sequence>
<dbReference type="AlphaFoldDB" id="A0A641AN22"/>
<comment type="similarity">
    <text evidence="1">Belongs to the ComF/GntX family.</text>
</comment>
<dbReference type="Proteomes" id="UP001515100">
    <property type="component" value="Unassembled WGS sequence"/>
</dbReference>
<keyword evidence="3" id="KW-1185">Reference proteome</keyword>
<protein>
    <submittedName>
        <fullName evidence="2">ComF family protein</fullName>
    </submittedName>
</protein>
<dbReference type="InterPro" id="IPR000836">
    <property type="entry name" value="PRTase_dom"/>
</dbReference>
<dbReference type="PANTHER" id="PTHR47505:SF1">
    <property type="entry name" value="DNA UTILIZATION PROTEIN YHGH"/>
    <property type="match status" value="1"/>
</dbReference>
<dbReference type="OrthoDB" id="5244859at2"/>
<dbReference type="Gene3D" id="3.40.50.2020">
    <property type="match status" value="1"/>
</dbReference>
<comment type="caution">
    <text evidence="2">The sequence shown here is derived from an EMBL/GenBank/DDBJ whole genome shotgun (WGS) entry which is preliminary data.</text>
</comment>
<evidence type="ECO:0000313" key="2">
    <source>
        <dbReference type="EMBL" id="KAA1378266.1"/>
    </source>
</evidence>
<gene>
    <name evidence="2" type="ORF">ESP62_007780</name>
</gene>
<dbReference type="InterPro" id="IPR029057">
    <property type="entry name" value="PRTase-like"/>
</dbReference>
<evidence type="ECO:0000256" key="1">
    <source>
        <dbReference type="ARBA" id="ARBA00008007"/>
    </source>
</evidence>
<dbReference type="EMBL" id="SDPP02000002">
    <property type="protein sequence ID" value="KAA1378266.1"/>
    <property type="molecule type" value="Genomic_DNA"/>
</dbReference>
<name>A0A641AN22_9ACTN</name>
<organism evidence="2 3">
    <name type="scientific">Aeromicrobium fastidiosum</name>
    <dbReference type="NCBI Taxonomy" id="52699"/>
    <lineage>
        <taxon>Bacteria</taxon>
        <taxon>Bacillati</taxon>
        <taxon>Actinomycetota</taxon>
        <taxon>Actinomycetes</taxon>
        <taxon>Propionibacteriales</taxon>
        <taxon>Nocardioidaceae</taxon>
        <taxon>Aeromicrobium</taxon>
    </lineage>
</organism>
<dbReference type="SUPFAM" id="SSF53271">
    <property type="entry name" value="PRTase-like"/>
    <property type="match status" value="1"/>
</dbReference>
<dbReference type="InterPro" id="IPR051910">
    <property type="entry name" value="ComF/GntX_DNA_util-trans"/>
</dbReference>
<dbReference type="PANTHER" id="PTHR47505">
    <property type="entry name" value="DNA UTILIZATION PROTEIN YHGH"/>
    <property type="match status" value="1"/>
</dbReference>
<accession>A0A641AN22</accession>
<dbReference type="CDD" id="cd06223">
    <property type="entry name" value="PRTases_typeI"/>
    <property type="match status" value="1"/>
</dbReference>
<dbReference type="RefSeq" id="WP_129183010.1">
    <property type="nucleotide sequence ID" value="NZ_JAGIOG010000001.1"/>
</dbReference>